<reference evidence="1" key="2">
    <citation type="submission" date="2020-07" db="EMBL/GenBank/DDBJ databases">
        <authorList>
            <person name="Vera ALvarez R."/>
            <person name="Arias-Moreno D.M."/>
            <person name="Jimenez-Jacinto V."/>
            <person name="Jimenez-Bremont J.F."/>
            <person name="Swaminathan K."/>
            <person name="Moose S.P."/>
            <person name="Guerrero-Gonzalez M.L."/>
            <person name="Marino-Ramirez L."/>
            <person name="Landsman D."/>
            <person name="Rodriguez-Kessler M."/>
            <person name="Delgado-Sanchez P."/>
        </authorList>
    </citation>
    <scope>NUCLEOTIDE SEQUENCE</scope>
    <source>
        <tissue evidence="1">Cladode</tissue>
    </source>
</reference>
<accession>A0A7C9ECM3</accession>
<dbReference type="EMBL" id="GISG01211135">
    <property type="protein sequence ID" value="MBA4661185.1"/>
    <property type="molecule type" value="Transcribed_RNA"/>
</dbReference>
<name>A0A7C9ECM3_OPUST</name>
<reference evidence="1" key="1">
    <citation type="journal article" date="2013" name="J. Plant Res.">
        <title>Effect of fungi and light on seed germination of three Opuntia species from semiarid lands of central Mexico.</title>
        <authorList>
            <person name="Delgado-Sanchez P."/>
            <person name="Jimenez-Bremont J.F."/>
            <person name="Guerrero-Gonzalez Mde L."/>
            <person name="Flores J."/>
        </authorList>
    </citation>
    <scope>NUCLEOTIDE SEQUENCE</scope>
    <source>
        <tissue evidence="1">Cladode</tissue>
    </source>
</reference>
<sequence>MPIHGGIMPESLLLHRSSVVRLEHLDKTFGMGPVRLFLCRCRYFKEEKLEHGGIGPVKLFSERSKCESCSLHISIGIWPCKLLLESNMPSNCCKLPMKLGS</sequence>
<dbReference type="AlphaFoldDB" id="A0A7C9ECM3"/>
<dbReference type="EMBL" id="GISG01211125">
    <property type="protein sequence ID" value="MBA4661180.1"/>
    <property type="molecule type" value="Transcribed_RNA"/>
</dbReference>
<proteinExistence type="predicted"/>
<evidence type="ECO:0000313" key="1">
    <source>
        <dbReference type="EMBL" id="MBA4661185.1"/>
    </source>
</evidence>
<organism evidence="1">
    <name type="scientific">Opuntia streptacantha</name>
    <name type="common">Prickly pear cactus</name>
    <name type="synonym">Opuntia cardona</name>
    <dbReference type="NCBI Taxonomy" id="393608"/>
    <lineage>
        <taxon>Eukaryota</taxon>
        <taxon>Viridiplantae</taxon>
        <taxon>Streptophyta</taxon>
        <taxon>Embryophyta</taxon>
        <taxon>Tracheophyta</taxon>
        <taxon>Spermatophyta</taxon>
        <taxon>Magnoliopsida</taxon>
        <taxon>eudicotyledons</taxon>
        <taxon>Gunneridae</taxon>
        <taxon>Pentapetalae</taxon>
        <taxon>Caryophyllales</taxon>
        <taxon>Cactineae</taxon>
        <taxon>Cactaceae</taxon>
        <taxon>Opuntioideae</taxon>
        <taxon>Opuntia</taxon>
    </lineage>
</organism>
<protein>
    <submittedName>
        <fullName evidence="1">Uncharacterized protein</fullName>
    </submittedName>
</protein>